<dbReference type="Gene3D" id="2.40.70.10">
    <property type="entry name" value="Acid Proteases"/>
    <property type="match status" value="2"/>
</dbReference>
<keyword evidence="6 8" id="KW-1015">Disulfide bond</keyword>
<dbReference type="GO" id="GO:0004190">
    <property type="term" value="F:aspartic-type endopeptidase activity"/>
    <property type="evidence" value="ECO:0007669"/>
    <property type="project" value="UniProtKB-KW"/>
</dbReference>
<dbReference type="InterPro" id="IPR011001">
    <property type="entry name" value="Saposin-like"/>
</dbReference>
<evidence type="ECO:0000256" key="1">
    <source>
        <dbReference type="ARBA" id="ARBA00007447"/>
    </source>
</evidence>
<keyword evidence="5" id="KW-0865">Zymogen</keyword>
<dbReference type="OMA" id="DYVIQIS"/>
<evidence type="ECO:0000256" key="2">
    <source>
        <dbReference type="ARBA" id="ARBA00022670"/>
    </source>
</evidence>
<dbReference type="InterPro" id="IPR008138">
    <property type="entry name" value="SapB_2"/>
</dbReference>
<dbReference type="AlphaFoldDB" id="A0A8T2Q3Y9"/>
<evidence type="ECO:0000256" key="4">
    <source>
        <dbReference type="ARBA" id="ARBA00022801"/>
    </source>
</evidence>
<evidence type="ECO:0000259" key="12">
    <source>
        <dbReference type="PROSITE" id="PS51767"/>
    </source>
</evidence>
<comment type="similarity">
    <text evidence="1 9">Belongs to the peptidase A1 family.</text>
</comment>
<dbReference type="GO" id="GO:0006629">
    <property type="term" value="P:lipid metabolic process"/>
    <property type="evidence" value="ECO:0007669"/>
    <property type="project" value="InterPro"/>
</dbReference>
<protein>
    <recommendedName>
        <fullName evidence="15">Aspartic proteinase</fullName>
    </recommendedName>
</protein>
<evidence type="ECO:0000313" key="14">
    <source>
        <dbReference type="Proteomes" id="UP000825935"/>
    </source>
</evidence>
<evidence type="ECO:0000256" key="6">
    <source>
        <dbReference type="ARBA" id="ARBA00023157"/>
    </source>
</evidence>
<keyword evidence="2 9" id="KW-0645">Protease</keyword>
<accession>A0A8T2Q3Y9</accession>
<dbReference type="FunFam" id="2.40.70.10:FF:000044">
    <property type="entry name" value="Lysosomal aspartic protease"/>
    <property type="match status" value="1"/>
</dbReference>
<keyword evidence="14" id="KW-1185">Reference proteome</keyword>
<evidence type="ECO:0000256" key="8">
    <source>
        <dbReference type="PIRSR" id="PIRSR601461-2"/>
    </source>
</evidence>
<sequence length="507" mass="55876">MAHFRFLLFVFFFAILSPCLASQRLNKIRLKRKAIDLATLRAARLRLHDRYRDNINLSDVGNSRFHEYSSAILRSNAVELKNYLDAQYYGEIAIGTPPQYFTVIFDTGSANLWVPSSKCVLSLACYMHPRYKSSQSSTYKVDGSQCNIRYGSGAVYGFLSQDTVNVGDLTVTSQKFMEATREPGLTFLLAKFDGILGLGFQEIAVDGVIPVWYNMLQQKLVSEPVFSFWLNRHAEDDDGGELMFGGMDSNHFTGTHTYVPVSRKGYWQFEMGEVLIDGESTGYCVDGCAAIADSGTSLVAGPSSVIAIINEKIGATGLMSWECKAMISQYGDEIIERLLQQMEPATVCKQLGLCSSSSGKFRSNLASVIDGPSTVNDGKEAECSLCQMAVVWARNQLMKNQSAESIKSYLNDVCEHLPNLNGEAVVDCNEISSMPDVSFTIGGKKFKLKSEQYILKVGDGNQAQCISGFMGLDITSGPLWILGDVFMGVYHTVFDYGNLRIGFAKAA</sequence>
<dbReference type="InterPro" id="IPR008139">
    <property type="entry name" value="SaposinB_dom"/>
</dbReference>
<dbReference type="FunFam" id="2.40.70.10:FF:000115">
    <property type="entry name" value="Lysosomal aspartic protease"/>
    <property type="match status" value="1"/>
</dbReference>
<feature type="domain" description="Saposin B-type" evidence="11">
    <location>
        <begin position="318"/>
        <end position="358"/>
    </location>
</feature>
<evidence type="ECO:0000256" key="5">
    <source>
        <dbReference type="ARBA" id="ARBA00023145"/>
    </source>
</evidence>
<dbReference type="Proteomes" id="UP000825935">
    <property type="component" value="Chromosome 38"/>
</dbReference>
<feature type="domain" description="Saposin B-type" evidence="11">
    <location>
        <begin position="379"/>
        <end position="420"/>
    </location>
</feature>
<dbReference type="OrthoDB" id="771136at2759"/>
<keyword evidence="3 9" id="KW-0064">Aspartyl protease</keyword>
<dbReference type="PANTHER" id="PTHR47966">
    <property type="entry name" value="BETA-SITE APP-CLEAVING ENZYME, ISOFORM A-RELATED"/>
    <property type="match status" value="1"/>
</dbReference>
<reference evidence="13" key="1">
    <citation type="submission" date="2021-08" db="EMBL/GenBank/DDBJ databases">
        <title>WGS assembly of Ceratopteris richardii.</title>
        <authorList>
            <person name="Marchant D.B."/>
            <person name="Chen G."/>
            <person name="Jenkins J."/>
            <person name="Shu S."/>
            <person name="Leebens-Mack J."/>
            <person name="Grimwood J."/>
            <person name="Schmutz J."/>
            <person name="Soltis P."/>
            <person name="Soltis D."/>
            <person name="Chen Z.-H."/>
        </authorList>
    </citation>
    <scope>NUCLEOTIDE SEQUENCE</scope>
    <source>
        <strain evidence="13">Whitten #5841</strain>
        <tissue evidence="13">Leaf</tissue>
    </source>
</reference>
<comment type="caution">
    <text evidence="13">The sequence shown here is derived from an EMBL/GenBank/DDBJ whole genome shotgun (WGS) entry which is preliminary data.</text>
</comment>
<evidence type="ECO:0000259" key="11">
    <source>
        <dbReference type="PROSITE" id="PS50015"/>
    </source>
</evidence>
<evidence type="ECO:0000313" key="13">
    <source>
        <dbReference type="EMBL" id="KAH7278336.1"/>
    </source>
</evidence>
<gene>
    <name evidence="13" type="ORF">KP509_38G036700</name>
</gene>
<evidence type="ECO:0000256" key="7">
    <source>
        <dbReference type="ARBA" id="ARBA00023180"/>
    </source>
</evidence>
<dbReference type="Pfam" id="PF05184">
    <property type="entry name" value="SapB_1"/>
    <property type="match status" value="1"/>
</dbReference>
<dbReference type="InterPro" id="IPR021109">
    <property type="entry name" value="Peptidase_aspartic_dom_sf"/>
</dbReference>
<feature type="signal peptide" evidence="10">
    <location>
        <begin position="1"/>
        <end position="21"/>
    </location>
</feature>
<dbReference type="SUPFAM" id="SSF50630">
    <property type="entry name" value="Acid proteases"/>
    <property type="match status" value="1"/>
</dbReference>
<feature type="domain" description="Peptidase A1" evidence="12">
    <location>
        <begin position="88"/>
        <end position="504"/>
    </location>
</feature>
<feature type="chain" id="PRO_5035949560" description="Aspartic proteinase" evidence="10">
    <location>
        <begin position="22"/>
        <end position="507"/>
    </location>
</feature>
<dbReference type="GO" id="GO:0006508">
    <property type="term" value="P:proteolysis"/>
    <property type="evidence" value="ECO:0007669"/>
    <property type="project" value="UniProtKB-KW"/>
</dbReference>
<dbReference type="Pfam" id="PF00026">
    <property type="entry name" value="Asp"/>
    <property type="match status" value="1"/>
</dbReference>
<dbReference type="InterPro" id="IPR007856">
    <property type="entry name" value="SapB_1"/>
</dbReference>
<dbReference type="PROSITE" id="PS00141">
    <property type="entry name" value="ASP_PROTEASE"/>
    <property type="match status" value="2"/>
</dbReference>
<feature type="disulfide bond" evidence="8">
    <location>
        <begin position="119"/>
        <end position="125"/>
    </location>
</feature>
<dbReference type="PRINTS" id="PR00792">
    <property type="entry name" value="PEPSIN"/>
</dbReference>
<dbReference type="PROSITE" id="PS51767">
    <property type="entry name" value="PEPTIDASE_A1"/>
    <property type="match status" value="1"/>
</dbReference>
<dbReference type="Pfam" id="PF03489">
    <property type="entry name" value="SapB_2"/>
    <property type="match status" value="1"/>
</dbReference>
<dbReference type="PANTHER" id="PTHR47966:SF76">
    <property type="entry name" value="ASPARTIC PROTEINASE A1"/>
    <property type="match status" value="1"/>
</dbReference>
<evidence type="ECO:0000256" key="9">
    <source>
        <dbReference type="RuleBase" id="RU000454"/>
    </source>
</evidence>
<dbReference type="PROSITE" id="PS50015">
    <property type="entry name" value="SAP_B"/>
    <property type="match status" value="2"/>
</dbReference>
<evidence type="ECO:0000256" key="10">
    <source>
        <dbReference type="SAM" id="SignalP"/>
    </source>
</evidence>
<keyword evidence="10" id="KW-0732">Signal</keyword>
<keyword evidence="4 9" id="KW-0378">Hydrolase</keyword>
<name>A0A8T2Q3Y9_CERRI</name>
<evidence type="ECO:0000256" key="3">
    <source>
        <dbReference type="ARBA" id="ARBA00022750"/>
    </source>
</evidence>
<dbReference type="InterPro" id="IPR001969">
    <property type="entry name" value="Aspartic_peptidase_AS"/>
</dbReference>
<dbReference type="Gene3D" id="1.10.225.10">
    <property type="entry name" value="Saposin-like"/>
    <property type="match status" value="1"/>
</dbReference>
<dbReference type="SUPFAM" id="SSF47862">
    <property type="entry name" value="Saposin"/>
    <property type="match status" value="1"/>
</dbReference>
<evidence type="ECO:0008006" key="15">
    <source>
        <dbReference type="Google" id="ProtNLM"/>
    </source>
</evidence>
<organism evidence="13 14">
    <name type="scientific">Ceratopteris richardii</name>
    <name type="common">Triangle waterfern</name>
    <dbReference type="NCBI Taxonomy" id="49495"/>
    <lineage>
        <taxon>Eukaryota</taxon>
        <taxon>Viridiplantae</taxon>
        <taxon>Streptophyta</taxon>
        <taxon>Embryophyta</taxon>
        <taxon>Tracheophyta</taxon>
        <taxon>Polypodiopsida</taxon>
        <taxon>Polypodiidae</taxon>
        <taxon>Polypodiales</taxon>
        <taxon>Pteridineae</taxon>
        <taxon>Pteridaceae</taxon>
        <taxon>Parkerioideae</taxon>
        <taxon>Ceratopteris</taxon>
    </lineage>
</organism>
<keyword evidence="7" id="KW-0325">Glycoprotein</keyword>
<dbReference type="InterPro" id="IPR033121">
    <property type="entry name" value="PEPTIDASE_A1"/>
</dbReference>
<dbReference type="InterPro" id="IPR001461">
    <property type="entry name" value="Aspartic_peptidase_A1"/>
</dbReference>
<dbReference type="EMBL" id="CM035443">
    <property type="protein sequence ID" value="KAH7278336.1"/>
    <property type="molecule type" value="Genomic_DNA"/>
</dbReference>
<proteinExistence type="inferred from homology"/>